<comment type="caution">
    <text evidence="1">The sequence shown here is derived from an EMBL/GenBank/DDBJ whole genome shotgun (WGS) entry which is preliminary data.</text>
</comment>
<protein>
    <submittedName>
        <fullName evidence="1">Uncharacterized protein</fullName>
    </submittedName>
</protein>
<name>A0ACC2IIJ4_9PLEO</name>
<sequence length="1666" mass="179839">MSVAGTRWCCSLKAGHREVSCDASGSARAALETNPICHHPSSIQYAARVNCTDLNLGQNCLSHRRIERRRQQTNLIEDDRSDRLTISPTDHLPASASSLFAIKSSKSSYQHLFGSKPHSQAPAMLRISPRFFLKPTLCPNGLPAARRSSMSASITTNRLQRSQTALASDTYSPALIRFSATHSSDTSSRLASTEGAAKVVMKSSQAAESFLTQTQANKQTGSVQLSEIVTCDLTVHLPTSRNDLPDGSWQVGKAMRHPAREELPSLHSCGVEVVQHRNMQKSVACASWNDGRASADANARDGAPPPTQPPQYSDSGAAEPPQDAPNNSSQAPAAPQRDAPPPPGPKPEASSYAGSYRPSDAARLSTTTTAESYHDLSHVEEHHATPTDAPPPAYSETPGTLQSDNDELDTNATVADDGRVNIRINQKSRALSQLIVPQIQRQLTQIREDPEPPPPYIPESLGGAPGQSPPPPLNIVIQVVGSRGDVQPFVALGKVLKDTYGHRVRLATHPTFQDFVTENGLEFFSIGGDPAELMAFMVKNPGLMPGMDTLWSGDVGKRRKGIAEILRGTWRSCIETGNGLGVDPVKQTVEEWMGIEEQLPEQLKKPFVADAIIANPPAFGHVHCAEKLGIPLHMMFTMPWSPTQQFPHPLANIQSSNADPTITNYMSYIMVDLLTWQGLGDIINRFRKESLSLDPISMIWAPAMLARLKIPFTYCWSPALIPKPADWSHHISIAGFYFLDLAQNYTPEPALTAFLDAGEPPVYIGFGSIVVDDPNAMTKMIMDAVKITGRRALVSKGWGGLGADELGIPEGVFMLGNCPHDWLFKRVSAVVHHGGAGTTAAGIAAGRPTVVVPFFGDQPFWGAMVARAGAGPDPIPYKDLTAEKLAEAINNALEPQSLERAQELCNKIKQENGSQSGAQSFHQMLNYEDLRCAVVHNRPAVWRVKRTQVKLSTKAATVLAQEGEIDFKELKLARARDYQTDEGPWDPVSGAASALTGTATSIMMGVADMPIQTLKLLNIHPDARAASKKGKGKAEGSEDASSIGESGRPGRPTASRTITGADSTLSGETTPPTGQSSAYGNEKASMSALATSPGAPGSPSHRSAFMTEAFSASAHGPRSPSRDRGRLLSPNSCGPQRRNSASSSGIPRSEAGSSSNFAENLKNMQVDSAVDTGKGLARIVGAGFKSPMDFSLNVAKGFHNVPKLYGGEVRKVENVTDLKSGLTTAAKQFGLGLYDGLTGIVTDPYKGAKKEGGVGFVKGVGRGIFSVPFRVMGGAWAVPGYAMKGLYQEMIKSKGSGVQNYIIAARISQGYDESITVSAQERADIVSKWKIVKVNMKKKKTPGETMDSLHSLVADKRKRIEDRQSRVTAHLTRPGTRPPITPSLTQQSSYSEFDESTSRSNSNALPAWKLQDQQRMSRVTTAQSQQSQQTDTELEAQLIAEEEAERRELEAAIAASVAENSRGNAADDQLVANAIRASVAELERAPANASEQDEEEALKRAMQASMEEAGRSGATEEEQRLLEETLRKSLADTSRRRQHGSDSEWDSSDTEDDADFQRILAESKELAHLQENYPQDYQKAAAGQESGTVGIAGAAETSAEDEELRKVLEESERAEKERQATASKEKSEDEIVMEYIKKQSLLEEEHRQRRLQGRDTAGESSGAGAS</sequence>
<gene>
    <name evidence="1" type="ORF">OPT61_g3218</name>
</gene>
<accession>A0ACC2IIJ4</accession>
<evidence type="ECO:0000313" key="2">
    <source>
        <dbReference type="Proteomes" id="UP001153331"/>
    </source>
</evidence>
<evidence type="ECO:0000313" key="1">
    <source>
        <dbReference type="EMBL" id="KAJ8115039.1"/>
    </source>
</evidence>
<dbReference type="EMBL" id="JAPHNI010000161">
    <property type="protein sequence ID" value="KAJ8115039.1"/>
    <property type="molecule type" value="Genomic_DNA"/>
</dbReference>
<proteinExistence type="predicted"/>
<reference evidence="1" key="1">
    <citation type="submission" date="2022-11" db="EMBL/GenBank/DDBJ databases">
        <title>Genome Sequence of Boeremia exigua.</title>
        <authorList>
            <person name="Buettner E."/>
        </authorList>
    </citation>
    <scope>NUCLEOTIDE SEQUENCE</scope>
    <source>
        <strain evidence="1">CU02</strain>
    </source>
</reference>
<organism evidence="1 2">
    <name type="scientific">Boeremia exigua</name>
    <dbReference type="NCBI Taxonomy" id="749465"/>
    <lineage>
        <taxon>Eukaryota</taxon>
        <taxon>Fungi</taxon>
        <taxon>Dikarya</taxon>
        <taxon>Ascomycota</taxon>
        <taxon>Pezizomycotina</taxon>
        <taxon>Dothideomycetes</taxon>
        <taxon>Pleosporomycetidae</taxon>
        <taxon>Pleosporales</taxon>
        <taxon>Pleosporineae</taxon>
        <taxon>Didymellaceae</taxon>
        <taxon>Boeremia</taxon>
    </lineage>
</organism>
<keyword evidence="2" id="KW-1185">Reference proteome</keyword>
<dbReference type="Proteomes" id="UP001153331">
    <property type="component" value="Unassembled WGS sequence"/>
</dbReference>